<evidence type="ECO:0000256" key="1">
    <source>
        <dbReference type="ARBA" id="ARBA00004123"/>
    </source>
</evidence>
<dbReference type="Pfam" id="PF11951">
    <property type="entry name" value="Fungal_trans_2"/>
    <property type="match status" value="1"/>
</dbReference>
<evidence type="ECO:0000313" key="3">
    <source>
        <dbReference type="EMBL" id="KAK4498672.1"/>
    </source>
</evidence>
<gene>
    <name evidence="3" type="ORF">PRZ48_009182</name>
</gene>
<dbReference type="Proteomes" id="UP001305779">
    <property type="component" value="Unassembled WGS sequence"/>
</dbReference>
<evidence type="ECO:0000313" key="4">
    <source>
        <dbReference type="Proteomes" id="UP001305779"/>
    </source>
</evidence>
<name>A0ABR0EB25_ZASCE</name>
<proteinExistence type="predicted"/>
<dbReference type="PANTHER" id="PTHR37534">
    <property type="entry name" value="TRANSCRIPTIONAL ACTIVATOR PROTEIN UGA3"/>
    <property type="match status" value="1"/>
</dbReference>
<organism evidence="3 4">
    <name type="scientific">Zasmidium cellare</name>
    <name type="common">Wine cellar mold</name>
    <name type="synonym">Racodium cellare</name>
    <dbReference type="NCBI Taxonomy" id="395010"/>
    <lineage>
        <taxon>Eukaryota</taxon>
        <taxon>Fungi</taxon>
        <taxon>Dikarya</taxon>
        <taxon>Ascomycota</taxon>
        <taxon>Pezizomycotina</taxon>
        <taxon>Dothideomycetes</taxon>
        <taxon>Dothideomycetidae</taxon>
        <taxon>Mycosphaerellales</taxon>
        <taxon>Mycosphaerellaceae</taxon>
        <taxon>Zasmidium</taxon>
    </lineage>
</organism>
<comment type="subcellular location">
    <subcellularLocation>
        <location evidence="1">Nucleus</location>
    </subcellularLocation>
</comment>
<sequence>MLGVDYVLGSQSLFWNCEHSLCGFESGIFLWRWLQSAGESGTWDDLDADEKGIVSWVLFSIKEALESVSASELGISEDTVLSQLSFPNLGILVLKIWARIFSSSRCWAITQEIGESLRLLAQASTWDAAKAVQDRNVQQQKRPRASEKDADTALASQGNSIVSPAVDEVLGFGTPGHRSASSALDSPLSLTEENVYLLSTYRSGVATWMDVFDKGKTYQEDVTELGTTCPLLLRCICAFTAKHLSLKPSGTVWEPIASRYYVEALNLLIREIDCSAPTANSLTAAILLSSYEVTAALSVPHRSHTKGALDLIRARHVSAASSGSDGKNFRIYVRHELVVALVNESPLQLDPRDWQMPALEPSPAEDELAMHMMWLAGKSINLVFDRDSGTDRTELIDNLQIWYEQCPLTFRGAVYGKMDEEGLQKVFFAVPAAAGKYADSITMRSRSWSLLADIQRELGYHTNEMVKDLKAMVQ</sequence>
<reference evidence="3 4" key="1">
    <citation type="journal article" date="2023" name="G3 (Bethesda)">
        <title>A chromosome-level genome assembly of Zasmidium syzygii isolated from banana leaves.</title>
        <authorList>
            <person name="van Westerhoven A.C."/>
            <person name="Mehrabi R."/>
            <person name="Talebi R."/>
            <person name="Steentjes M.B.F."/>
            <person name="Corcolon B."/>
            <person name="Chong P.A."/>
            <person name="Kema G.H.J."/>
            <person name="Seidl M.F."/>
        </authorList>
    </citation>
    <scope>NUCLEOTIDE SEQUENCE [LARGE SCALE GENOMIC DNA]</scope>
    <source>
        <strain evidence="3 4">P124</strain>
    </source>
</reference>
<dbReference type="PANTHER" id="PTHR37534:SF9">
    <property type="entry name" value="ZN(II)2CYS6 TRANSCRIPTION FACTOR (EUROFUNG)"/>
    <property type="match status" value="1"/>
</dbReference>
<keyword evidence="2" id="KW-0539">Nucleus</keyword>
<accession>A0ABR0EB25</accession>
<dbReference type="EMBL" id="JAXOVC010000007">
    <property type="protein sequence ID" value="KAK4498672.1"/>
    <property type="molecule type" value="Genomic_DNA"/>
</dbReference>
<comment type="caution">
    <text evidence="3">The sequence shown here is derived from an EMBL/GenBank/DDBJ whole genome shotgun (WGS) entry which is preliminary data.</text>
</comment>
<keyword evidence="4" id="KW-1185">Reference proteome</keyword>
<protein>
    <submittedName>
        <fullName evidence="3">Uncharacterized protein</fullName>
    </submittedName>
</protein>
<dbReference type="InterPro" id="IPR021858">
    <property type="entry name" value="Fun_TF"/>
</dbReference>
<evidence type="ECO:0000256" key="2">
    <source>
        <dbReference type="ARBA" id="ARBA00023242"/>
    </source>
</evidence>